<dbReference type="GeneID" id="45961441"/>
<accession>A0A7X6F7C1</accession>
<sequence length="264" mass="27757">MAVFTDLSEIDCARIATTYRLGRLTSVIGIADGDAETTFLFRADRGEFIVTVFEGAPDPCDLESAFRTMETLAAAGVPCPATFRTDAGAATMTLSGKLVAVVGFVPGSRPSELTSAKSRALGNCTARIHRTLAASVAGSRRGLPKGAVHGALNRDNVFFLGEEVSGVINFRLRHDDLLIAELAQVLLHWTARADGTLDGGLAGALLAGYEDVRSLSENERQALPAFVMAATATSLAQDDRIADLEASAHRAFASAMAFAKGTHS</sequence>
<dbReference type="Gene3D" id="3.30.200.20">
    <property type="entry name" value="Phosphorylase Kinase, domain 1"/>
    <property type="match status" value="1"/>
</dbReference>
<protein>
    <submittedName>
        <fullName evidence="3">Phosphotransferase</fullName>
    </submittedName>
</protein>
<comment type="similarity">
    <text evidence="1">Belongs to the pseudomonas-type ThrB family.</text>
</comment>
<organism evidence="3 4">
    <name type="scientific">Rhizobium phaseoli</name>
    <dbReference type="NCBI Taxonomy" id="396"/>
    <lineage>
        <taxon>Bacteria</taxon>
        <taxon>Pseudomonadati</taxon>
        <taxon>Pseudomonadota</taxon>
        <taxon>Alphaproteobacteria</taxon>
        <taxon>Hyphomicrobiales</taxon>
        <taxon>Rhizobiaceae</taxon>
        <taxon>Rhizobium/Agrobacterium group</taxon>
        <taxon>Rhizobium</taxon>
    </lineage>
</organism>
<evidence type="ECO:0000259" key="2">
    <source>
        <dbReference type="Pfam" id="PF01636"/>
    </source>
</evidence>
<dbReference type="GO" id="GO:0019202">
    <property type="term" value="F:amino acid kinase activity"/>
    <property type="evidence" value="ECO:0007669"/>
    <property type="project" value="TreeGrafter"/>
</dbReference>
<dbReference type="Gene3D" id="3.90.1200.10">
    <property type="match status" value="1"/>
</dbReference>
<dbReference type="InterPro" id="IPR011009">
    <property type="entry name" value="Kinase-like_dom_sf"/>
</dbReference>
<dbReference type="PANTHER" id="PTHR21064:SF6">
    <property type="entry name" value="AMINOGLYCOSIDE PHOSPHOTRANSFERASE DOMAIN-CONTAINING PROTEIN"/>
    <property type="match status" value="1"/>
</dbReference>
<dbReference type="PANTHER" id="PTHR21064">
    <property type="entry name" value="AMINOGLYCOSIDE PHOSPHOTRANSFERASE DOMAIN-CONTAINING PROTEIN-RELATED"/>
    <property type="match status" value="1"/>
</dbReference>
<name>A0A7X6F7C1_9HYPH</name>
<reference evidence="3 4" key="1">
    <citation type="submission" date="2020-11" db="EMBL/GenBank/DDBJ databases">
        <title>Indigenous Rhizobia Nodulating Common beans in Western Kenya.</title>
        <authorList>
            <person name="Wekesa C.S."/>
            <person name="Oelmueller R."/>
            <person name="Furch A.C."/>
        </authorList>
    </citation>
    <scope>NUCLEOTIDE SEQUENCE [LARGE SCALE GENOMIC DNA]</scope>
    <source>
        <strain evidence="4">BS3</strain>
        <plasmid evidence="3 4">pBS3d</plasmid>
    </source>
</reference>
<keyword evidence="3" id="KW-0614">Plasmid</keyword>
<dbReference type="EMBL" id="CP064935">
    <property type="protein sequence ID" value="QPK12480.1"/>
    <property type="molecule type" value="Genomic_DNA"/>
</dbReference>
<dbReference type="RefSeq" id="WP_037113459.1">
    <property type="nucleotide sequence ID" value="NZ_CP013531.1"/>
</dbReference>
<evidence type="ECO:0000313" key="3">
    <source>
        <dbReference type="EMBL" id="QPK12480.1"/>
    </source>
</evidence>
<feature type="domain" description="Aminoglycoside phosphotransferase" evidence="2">
    <location>
        <begin position="30"/>
        <end position="134"/>
    </location>
</feature>
<dbReference type="InterPro" id="IPR050249">
    <property type="entry name" value="Pseudomonas-type_ThrB"/>
</dbReference>
<dbReference type="Proteomes" id="UP000540266">
    <property type="component" value="Plasmid pBS3d"/>
</dbReference>
<dbReference type="AlphaFoldDB" id="A0A7X6F7C1"/>
<dbReference type="Pfam" id="PF01636">
    <property type="entry name" value="APH"/>
    <property type="match status" value="1"/>
</dbReference>
<evidence type="ECO:0000256" key="1">
    <source>
        <dbReference type="ARBA" id="ARBA00038240"/>
    </source>
</evidence>
<dbReference type="InterPro" id="IPR002575">
    <property type="entry name" value="Aminoglycoside_PTrfase"/>
</dbReference>
<dbReference type="SUPFAM" id="SSF56112">
    <property type="entry name" value="Protein kinase-like (PK-like)"/>
    <property type="match status" value="1"/>
</dbReference>
<geneLocation type="plasmid" evidence="3 4">
    <name>pBS3d</name>
</geneLocation>
<proteinExistence type="inferred from homology"/>
<gene>
    <name evidence="3" type="ORF">HER27_031240</name>
</gene>
<evidence type="ECO:0000313" key="4">
    <source>
        <dbReference type="Proteomes" id="UP000540266"/>
    </source>
</evidence>
<dbReference type="KEGG" id="rpha:AMC79_PD00747"/>